<gene>
    <name evidence="2" type="ORF">G3435_06010</name>
    <name evidence="3" type="ORF">G3436_20780</name>
</gene>
<dbReference type="NCBIfam" id="NF033928">
    <property type="entry name" value="alph_xenorhab_A"/>
    <property type="match status" value="1"/>
</dbReference>
<dbReference type="SUPFAM" id="SSF58100">
    <property type="entry name" value="Bacterial hemolysins"/>
    <property type="match status" value="1"/>
</dbReference>
<name>A0A6B3NXI6_9PSED</name>
<accession>A0A6M0CX41</accession>
<evidence type="ECO:0000256" key="1">
    <source>
        <dbReference type="SAM" id="Coils"/>
    </source>
</evidence>
<keyword evidence="1" id="KW-0175">Coiled coil</keyword>
<dbReference type="EMBL" id="JAAHBU010000332">
    <property type="protein sequence ID" value="NER65851.1"/>
    <property type="molecule type" value="Genomic_DNA"/>
</dbReference>
<sequence>MRNSLSERTYAEGELERDAAVLPRNVIEGMNQRDGANEGGLTLSREHIVTLNQYVRYVTGLPTDLPSLVPWLGYTEISEPVLSVDAMRATFLNLHSHAREWGSLSDECKKLSSELGARARTINTTGEGVLQECERTKALGKAREKWQLVEFETPVELNAADKGIVRDLVDYMEVIKDDVDLFYGRVTSVRQTTEAFRDKARFDLLSEVNIKTDAITRHQNGAAVQALREELAAFDKDIEALNKQYDEYVKMAVSGLAAGPLGAVITGSIYGSKAEKIRKERNRLQKERKACSARLSAAVNLEGRLQILRTNMDELTSRLEEVVTASSHLQTAWQTIGTYIEVSIEKLEKMNDSRQLGIFIIHFKNFLSQWDVIERCSISMTRVFDDSLWT</sequence>
<evidence type="ECO:0000313" key="2">
    <source>
        <dbReference type="EMBL" id="NER59667.1"/>
    </source>
</evidence>
<dbReference type="AlphaFoldDB" id="A0A6B3NXI6"/>
<dbReference type="RefSeq" id="WP_163948890.1">
    <property type="nucleotide sequence ID" value="NZ_JAAHBU010000332.1"/>
</dbReference>
<accession>A0A6B3NXI6</accession>
<dbReference type="Proteomes" id="UP000480410">
    <property type="component" value="Unassembled WGS sequence"/>
</dbReference>
<reference evidence="4 5" key="1">
    <citation type="submission" date="2020-02" db="EMBL/GenBank/DDBJ databases">
        <title>Broccoli isolated Pseudomonas sp.</title>
        <authorList>
            <person name="Fujikawa T."/>
            <person name="Sawada H."/>
        </authorList>
    </citation>
    <scope>NUCLEOTIDE SEQUENCE [LARGE SCALE GENOMIC DNA]</scope>
    <source>
        <strain evidence="3 5">MAFF212427</strain>
        <strain evidence="2 4">MAFF212428</strain>
    </source>
</reference>
<evidence type="ECO:0000313" key="5">
    <source>
        <dbReference type="Proteomes" id="UP000482634"/>
    </source>
</evidence>
<keyword evidence="5" id="KW-1185">Reference proteome</keyword>
<evidence type="ECO:0000313" key="4">
    <source>
        <dbReference type="Proteomes" id="UP000480410"/>
    </source>
</evidence>
<protein>
    <submittedName>
        <fullName evidence="3">Alpha-xenorhabdolysin family binary toxin subunit A</fullName>
    </submittedName>
</protein>
<dbReference type="CDD" id="cd22657">
    <property type="entry name" value="ClyA_XaxA-like"/>
    <property type="match status" value="1"/>
</dbReference>
<dbReference type="Gene3D" id="1.20.1170.10">
    <property type="match status" value="1"/>
</dbReference>
<dbReference type="EMBL" id="JAAHBV010000103">
    <property type="protein sequence ID" value="NER59667.1"/>
    <property type="molecule type" value="Genomic_DNA"/>
</dbReference>
<proteinExistence type="predicted"/>
<feature type="coiled-coil region" evidence="1">
    <location>
        <begin position="224"/>
        <end position="325"/>
    </location>
</feature>
<dbReference type="Proteomes" id="UP000482634">
    <property type="component" value="Unassembled WGS sequence"/>
</dbReference>
<organism evidence="3 5">
    <name type="scientific">Pseudomonas brassicae</name>
    <dbReference type="NCBI Taxonomy" id="2708063"/>
    <lineage>
        <taxon>Bacteria</taxon>
        <taxon>Pseudomonadati</taxon>
        <taxon>Pseudomonadota</taxon>
        <taxon>Gammaproteobacteria</taxon>
        <taxon>Pseudomonadales</taxon>
        <taxon>Pseudomonadaceae</taxon>
        <taxon>Pseudomonas</taxon>
    </lineage>
</organism>
<evidence type="ECO:0000313" key="3">
    <source>
        <dbReference type="EMBL" id="NER65851.1"/>
    </source>
</evidence>
<comment type="caution">
    <text evidence="3">The sequence shown here is derived from an EMBL/GenBank/DDBJ whole genome shotgun (WGS) entry which is preliminary data.</text>
</comment>